<sequence length="324" mass="35635">MSDKQEMDIITVAKTANLQRPKTGTETSFEKHQGSFHAVWGILFQNAGPAPESPFCEDFKSGEPGMLSDSIFSSWSDRAFKRGEISDPADFQASRKDFNEMAQELLATFRDHRPNFVGSSQPLPSDSMTSNQRFGSSGAAAETPERKFLQSPGLTPNWSPFGDEHPRRVSFDSPVLVSDDPVVQPGSAAADMIRWRTTVSQELRQYPEFPVRLPITEASTPMAPVPSVRDPAEAFAEFDDFLRAGNFYTSGETQSSQTLDAPLDQVPLVSTMDPMIASDGTPGVGVDDPLNYLQWDDGGISASTSATLHPMHFSPQYQDIEESW</sequence>
<comment type="caution">
    <text evidence="2">The sequence shown here is derived from an EMBL/GenBank/DDBJ whole genome shotgun (WGS) entry which is preliminary data.</text>
</comment>
<dbReference type="AlphaFoldDB" id="A0AAI9ZYZ8"/>
<keyword evidence="3" id="KW-1185">Reference proteome</keyword>
<gene>
    <name evidence="2" type="ORF">BDP81DRAFT_420058</name>
</gene>
<feature type="compositionally biased region" description="Polar residues" evidence="1">
    <location>
        <begin position="117"/>
        <end position="135"/>
    </location>
</feature>
<reference evidence="2" key="1">
    <citation type="submission" date="2021-06" db="EMBL/GenBank/DDBJ databases">
        <title>Comparative genomics, transcriptomics and evolutionary studies reveal genomic signatures of adaptation to plant cell wall in hemibiotrophic fungi.</title>
        <authorList>
            <consortium name="DOE Joint Genome Institute"/>
            <person name="Baroncelli R."/>
            <person name="Diaz J.F."/>
            <person name="Benocci T."/>
            <person name="Peng M."/>
            <person name="Battaglia E."/>
            <person name="Haridas S."/>
            <person name="Andreopoulos W."/>
            <person name="Labutti K."/>
            <person name="Pangilinan J."/>
            <person name="Floch G.L."/>
            <person name="Makela M.R."/>
            <person name="Henrissat B."/>
            <person name="Grigoriev I.V."/>
            <person name="Crouch J.A."/>
            <person name="De Vries R.P."/>
            <person name="Sukno S.A."/>
            <person name="Thon M.R."/>
        </authorList>
    </citation>
    <scope>NUCLEOTIDE SEQUENCE</scope>
    <source>
        <strain evidence="2">CBS 102054</strain>
    </source>
</reference>
<dbReference type="RefSeq" id="XP_060449053.1">
    <property type="nucleotide sequence ID" value="XM_060589822.1"/>
</dbReference>
<evidence type="ECO:0000313" key="2">
    <source>
        <dbReference type="EMBL" id="KAK1640446.1"/>
    </source>
</evidence>
<accession>A0AAI9ZYZ8</accession>
<feature type="region of interest" description="Disordered" evidence="1">
    <location>
        <begin position="113"/>
        <end position="165"/>
    </location>
</feature>
<evidence type="ECO:0000313" key="3">
    <source>
        <dbReference type="Proteomes" id="UP001243989"/>
    </source>
</evidence>
<dbReference type="GeneID" id="85474684"/>
<dbReference type="Proteomes" id="UP001243989">
    <property type="component" value="Unassembled WGS sequence"/>
</dbReference>
<protein>
    <submittedName>
        <fullName evidence="2">Uncharacterized protein</fullName>
    </submittedName>
</protein>
<name>A0AAI9ZYZ8_9PEZI</name>
<dbReference type="EMBL" id="JAHMHQ010000004">
    <property type="protein sequence ID" value="KAK1640446.1"/>
    <property type="molecule type" value="Genomic_DNA"/>
</dbReference>
<organism evidence="2 3">
    <name type="scientific">Colletotrichum phormii</name>
    <dbReference type="NCBI Taxonomy" id="359342"/>
    <lineage>
        <taxon>Eukaryota</taxon>
        <taxon>Fungi</taxon>
        <taxon>Dikarya</taxon>
        <taxon>Ascomycota</taxon>
        <taxon>Pezizomycotina</taxon>
        <taxon>Sordariomycetes</taxon>
        <taxon>Hypocreomycetidae</taxon>
        <taxon>Glomerellales</taxon>
        <taxon>Glomerellaceae</taxon>
        <taxon>Colletotrichum</taxon>
        <taxon>Colletotrichum acutatum species complex</taxon>
    </lineage>
</organism>
<proteinExistence type="predicted"/>
<evidence type="ECO:0000256" key="1">
    <source>
        <dbReference type="SAM" id="MobiDB-lite"/>
    </source>
</evidence>